<dbReference type="KEGG" id="boz:DBV39_14825"/>
<dbReference type="Pfam" id="PF08895">
    <property type="entry name" value="DUF1840"/>
    <property type="match status" value="1"/>
</dbReference>
<proteinExistence type="predicted"/>
<dbReference type="OrthoDB" id="5296629at2"/>
<keyword evidence="3" id="KW-1185">Reference proteome</keyword>
<protein>
    <submittedName>
        <fullName evidence="2">DUF1840 domain-containing protein</fullName>
    </submittedName>
</protein>
<feature type="region of interest" description="Disordered" evidence="1">
    <location>
        <begin position="56"/>
        <end position="84"/>
    </location>
</feature>
<gene>
    <name evidence="2" type="ORF">DBV39_14825</name>
</gene>
<organism evidence="2 3">
    <name type="scientific">Orrella marina</name>
    <dbReference type="NCBI Taxonomy" id="2163011"/>
    <lineage>
        <taxon>Bacteria</taxon>
        <taxon>Pseudomonadati</taxon>
        <taxon>Pseudomonadota</taxon>
        <taxon>Betaproteobacteria</taxon>
        <taxon>Burkholderiales</taxon>
        <taxon>Alcaligenaceae</taxon>
        <taxon>Orrella</taxon>
    </lineage>
</organism>
<dbReference type="InterPro" id="IPR014991">
    <property type="entry name" value="DUF1840"/>
</dbReference>
<name>A0A2R4XLW5_9BURK</name>
<dbReference type="RefSeq" id="WP_108622197.1">
    <property type="nucleotide sequence ID" value="NZ_CP028901.1"/>
</dbReference>
<dbReference type="AlphaFoldDB" id="A0A2R4XLW5"/>
<sequence length="117" mass="13091">MLVTFSSKADMDVMMMEKDARQVLTAAGKITGPEIPERGVFTVEQIDEALHSLQLAIGQESASMDRHPDDQDEDEDDRKPKTKEVVLLAQRASPLMQMMRKSKQANAPVMWETGSGW</sequence>
<evidence type="ECO:0000313" key="2">
    <source>
        <dbReference type="EMBL" id="AWB34787.1"/>
    </source>
</evidence>
<reference evidence="2 3" key="1">
    <citation type="submission" date="2018-04" db="EMBL/GenBank/DDBJ databases">
        <title>Bordetella sp. HZ20 isolated from seawater.</title>
        <authorList>
            <person name="Sun C."/>
        </authorList>
    </citation>
    <scope>NUCLEOTIDE SEQUENCE [LARGE SCALE GENOMIC DNA]</scope>
    <source>
        <strain evidence="2 3">HZ20</strain>
    </source>
</reference>
<feature type="region of interest" description="Disordered" evidence="1">
    <location>
        <begin position="97"/>
        <end position="117"/>
    </location>
</feature>
<dbReference type="Proteomes" id="UP000244571">
    <property type="component" value="Chromosome"/>
</dbReference>
<accession>A0A2R4XLW5</accession>
<evidence type="ECO:0000313" key="3">
    <source>
        <dbReference type="Proteomes" id="UP000244571"/>
    </source>
</evidence>
<dbReference type="EMBL" id="CP028901">
    <property type="protein sequence ID" value="AWB34787.1"/>
    <property type="molecule type" value="Genomic_DNA"/>
</dbReference>
<evidence type="ECO:0000256" key="1">
    <source>
        <dbReference type="SAM" id="MobiDB-lite"/>
    </source>
</evidence>